<dbReference type="EMBL" id="CP143790">
    <property type="protein sequence ID" value="WVN90324.1"/>
    <property type="molecule type" value="Genomic_DNA"/>
</dbReference>
<keyword evidence="2" id="KW-1185">Reference proteome</keyword>
<dbReference type="AlphaFoldDB" id="A0A1E3IEX1"/>
<protein>
    <submittedName>
        <fullName evidence="1">Uncharacterized protein</fullName>
    </submittedName>
</protein>
<dbReference type="GeneID" id="91089769"/>
<organism evidence="1 2">
    <name type="scientific">Cryptococcus depauperatus CBS 7841</name>
    <dbReference type="NCBI Taxonomy" id="1295531"/>
    <lineage>
        <taxon>Eukaryota</taxon>
        <taxon>Fungi</taxon>
        <taxon>Dikarya</taxon>
        <taxon>Basidiomycota</taxon>
        <taxon>Agaricomycotina</taxon>
        <taxon>Tremellomycetes</taxon>
        <taxon>Tremellales</taxon>
        <taxon>Cryptococcaceae</taxon>
        <taxon>Cryptococcus</taxon>
    </lineage>
</organism>
<dbReference type="VEuPathDB" id="FungiDB:L203_03436"/>
<reference evidence="1" key="1">
    <citation type="submission" date="2016-06" db="EMBL/GenBank/DDBJ databases">
        <authorList>
            <person name="Cuomo C."/>
            <person name="Litvintseva A."/>
            <person name="Heitman J."/>
            <person name="Chen Y."/>
            <person name="Sun S."/>
            <person name="Springer D."/>
            <person name="Dromer F."/>
            <person name="Young S."/>
            <person name="Zeng Q."/>
            <person name="Chapman S."/>
            <person name="Gujja S."/>
            <person name="Saif S."/>
            <person name="Birren B."/>
        </authorList>
    </citation>
    <scope>NUCLEOTIDE SEQUENCE</scope>
    <source>
        <strain evidence="1">CBS 7841</strain>
    </source>
</reference>
<reference evidence="1" key="3">
    <citation type="submission" date="2024-01" db="EMBL/GenBank/DDBJ databases">
        <authorList>
            <person name="Coelho M.A."/>
            <person name="David-Palma M."/>
            <person name="Shea T."/>
            <person name="Sun S."/>
            <person name="Cuomo C.A."/>
            <person name="Heitman J."/>
        </authorList>
    </citation>
    <scope>NUCLEOTIDE SEQUENCE</scope>
    <source>
        <strain evidence="1">CBS 7841</strain>
    </source>
</reference>
<name>A0A1E3IEX1_9TREE</name>
<gene>
    <name evidence="1" type="ORF">L203_105560</name>
</gene>
<reference evidence="1" key="2">
    <citation type="journal article" date="2022" name="Elife">
        <title>Obligate sexual reproduction of a homothallic fungus closely related to the Cryptococcus pathogenic species complex.</title>
        <authorList>
            <person name="Passer A.R."/>
            <person name="Clancey S.A."/>
            <person name="Shea T."/>
            <person name="David-Palma M."/>
            <person name="Averette A.F."/>
            <person name="Boekhout T."/>
            <person name="Porcel B.M."/>
            <person name="Nowrousian M."/>
            <person name="Cuomo C.A."/>
            <person name="Sun S."/>
            <person name="Heitman J."/>
            <person name="Coelho M.A."/>
        </authorList>
    </citation>
    <scope>NUCLEOTIDE SEQUENCE</scope>
    <source>
        <strain evidence="1">CBS 7841</strain>
    </source>
</reference>
<dbReference type="KEGG" id="cdep:91089769"/>
<evidence type="ECO:0000313" key="2">
    <source>
        <dbReference type="Proteomes" id="UP000094043"/>
    </source>
</evidence>
<dbReference type="OrthoDB" id="2567788at2759"/>
<sequence>MLVIALLTAVLAVQGASIPRVRQDASSDTTLAWIGCVADSKIASLTSAIATNAEARESCASACLARGGSDIAYFRQNTHECFCASGDDYPDSGEVVYAEDDLGNCRDKDDASANYIHSPYALSRCYLDLDGSAAPSNSFTAPSPLTCLNSCGSASVAIRPELDQVKNLFVYECACFNQNVQGSQTTKCGFGVEAVYVKA</sequence>
<proteinExistence type="predicted"/>
<dbReference type="Proteomes" id="UP000094043">
    <property type="component" value="Chromosome 7"/>
</dbReference>
<evidence type="ECO:0000313" key="1">
    <source>
        <dbReference type="EMBL" id="WVN90324.1"/>
    </source>
</evidence>
<accession>A0A1E3IEX1</accession>
<dbReference type="RefSeq" id="XP_066071024.1">
    <property type="nucleotide sequence ID" value="XM_066214927.1"/>
</dbReference>